<accession>A0A2J8B519</accession>
<dbReference type="GO" id="GO:0005737">
    <property type="term" value="C:cytoplasm"/>
    <property type="evidence" value="ECO:0007669"/>
    <property type="project" value="UniProtKB-SubCell"/>
</dbReference>
<dbReference type="HAMAP" id="MF_00795">
    <property type="entry name" value="CutC"/>
    <property type="match status" value="1"/>
</dbReference>
<dbReference type="AlphaFoldDB" id="A0A2J8B519"/>
<comment type="caution">
    <text evidence="2">Once thought to be involved in copper homeostasis, experiments in E.coli have shown this is not the case.</text>
</comment>
<comment type="caution">
    <text evidence="3">The sequence shown here is derived from an EMBL/GenBank/DDBJ whole genome shotgun (WGS) entry which is preliminary data.</text>
</comment>
<comment type="similarity">
    <text evidence="1 2">Belongs to the CutC family.</text>
</comment>
<dbReference type="Proteomes" id="UP000236394">
    <property type="component" value="Unassembled WGS sequence"/>
</dbReference>
<dbReference type="RefSeq" id="WP_012993238.1">
    <property type="nucleotide sequence ID" value="NZ_NBZD01000001.1"/>
</dbReference>
<comment type="subcellular location">
    <subcellularLocation>
        <location evidence="2">Cytoplasm</location>
    </subcellularLocation>
</comment>
<organism evidence="3 4">
    <name type="scientific">Mageeibacillus indolicus</name>
    <dbReference type="NCBI Taxonomy" id="884684"/>
    <lineage>
        <taxon>Bacteria</taxon>
        <taxon>Bacillati</taxon>
        <taxon>Bacillota</taxon>
        <taxon>Clostridia</taxon>
        <taxon>Eubacteriales</taxon>
        <taxon>Oscillospiraceae</taxon>
        <taxon>Mageeibacillus</taxon>
    </lineage>
</organism>
<evidence type="ECO:0000256" key="2">
    <source>
        <dbReference type="HAMAP-Rule" id="MF_00795"/>
    </source>
</evidence>
<evidence type="ECO:0000256" key="1">
    <source>
        <dbReference type="ARBA" id="ARBA00007768"/>
    </source>
</evidence>
<dbReference type="Gene3D" id="3.20.20.380">
    <property type="entry name" value="Copper homeostasis (CutC) domain"/>
    <property type="match status" value="1"/>
</dbReference>
<keyword evidence="2" id="KW-0963">Cytoplasm</keyword>
<dbReference type="InterPro" id="IPR036822">
    <property type="entry name" value="CutC-like_dom_sf"/>
</dbReference>
<reference evidence="4" key="1">
    <citation type="submission" date="2017-04" db="EMBL/GenBank/DDBJ databases">
        <authorList>
            <person name="Bumgarner R.E."/>
            <person name="Fredricks D.N."/>
            <person name="Srinivasan S."/>
        </authorList>
    </citation>
    <scope>NUCLEOTIDE SEQUENCE [LARGE SCALE GENOMIC DNA]</scope>
    <source>
        <strain evidence="4">KA00405</strain>
    </source>
</reference>
<evidence type="ECO:0000313" key="4">
    <source>
        <dbReference type="Proteomes" id="UP000236394"/>
    </source>
</evidence>
<dbReference type="PANTHER" id="PTHR12598">
    <property type="entry name" value="COPPER HOMEOSTASIS PROTEIN CUTC"/>
    <property type="match status" value="1"/>
</dbReference>
<dbReference type="OMA" id="HRAFDQC"/>
<dbReference type="GO" id="GO:0005507">
    <property type="term" value="F:copper ion binding"/>
    <property type="evidence" value="ECO:0007669"/>
    <property type="project" value="TreeGrafter"/>
</dbReference>
<sequence>MEKIFRKDKFVLEACIDSYASALAACAGGADRAELCANLIIGGTTPSGFLYKKIEDDCGLACNILIRPRFGDFCYNAVELSEIGAAVTMFRKLGAAGVVVGCLTPEGELNVPAMAKLRELAGPNMHFTLHRAFDMVRDPEETLRKAIELGIDTVLTSGKQNSALNGADLLRKLVKLAENKINILVGGGVSPVNIAELHQKTGATNYHMSGKMIIDSPMRYRNPKVNMGLPGLSEYEIWQTDTQKIKAAKAILAELAGKQGN</sequence>
<dbReference type="PANTHER" id="PTHR12598:SF0">
    <property type="entry name" value="COPPER HOMEOSTASIS PROTEIN CUTC HOMOLOG"/>
    <property type="match status" value="1"/>
</dbReference>
<protein>
    <recommendedName>
        <fullName evidence="2">PF03932 family protein CutC</fullName>
    </recommendedName>
</protein>
<dbReference type="InterPro" id="IPR005627">
    <property type="entry name" value="CutC-like"/>
</dbReference>
<name>A0A2J8B519_9FIRM</name>
<dbReference type="Pfam" id="PF03932">
    <property type="entry name" value="CutC"/>
    <property type="match status" value="1"/>
</dbReference>
<evidence type="ECO:0000313" key="3">
    <source>
        <dbReference type="EMBL" id="PNH19852.1"/>
    </source>
</evidence>
<proteinExistence type="inferred from homology"/>
<gene>
    <name evidence="2" type="primary">cutC</name>
    <name evidence="3" type="ORF">B7R76_02975</name>
</gene>
<dbReference type="EMBL" id="NBZD01000001">
    <property type="protein sequence ID" value="PNH19852.1"/>
    <property type="molecule type" value="Genomic_DNA"/>
</dbReference>
<dbReference type="SUPFAM" id="SSF110395">
    <property type="entry name" value="CutC-like"/>
    <property type="match status" value="1"/>
</dbReference>